<dbReference type="NCBIfam" id="NF010039">
    <property type="entry name" value="PRK13515.1"/>
    <property type="match status" value="1"/>
</dbReference>
<dbReference type="InterPro" id="IPR050141">
    <property type="entry name" value="GCL_type2/YbdK_subfam"/>
</dbReference>
<organism evidence="5 6">
    <name type="scientific">Mesobaculum littorinae</name>
    <dbReference type="NCBI Taxonomy" id="2486419"/>
    <lineage>
        <taxon>Bacteria</taxon>
        <taxon>Pseudomonadati</taxon>
        <taxon>Pseudomonadota</taxon>
        <taxon>Alphaproteobacteria</taxon>
        <taxon>Rhodobacterales</taxon>
        <taxon>Roseobacteraceae</taxon>
        <taxon>Mesobaculum</taxon>
    </lineage>
</organism>
<dbReference type="InterPro" id="IPR014746">
    <property type="entry name" value="Gln_synth/guanido_kin_cat_dom"/>
</dbReference>
<comment type="similarity">
    <text evidence="4">Belongs to the glutamate--cysteine ligase type 2 family. YbdK subfamily.</text>
</comment>
<protein>
    <recommendedName>
        <fullName evidence="4">Putative glutamate--cysteine ligase 2</fullName>
        <ecNumber evidence="4">6.3.2.2</ecNumber>
    </recommendedName>
    <alternativeName>
        <fullName evidence="4">Gamma-glutamylcysteine synthetase 2</fullName>
        <shortName evidence="4">GCS 2</shortName>
        <shortName evidence="4">Gamma-GCS 2</shortName>
    </alternativeName>
</protein>
<dbReference type="HAMAP" id="MF_01609">
    <property type="entry name" value="Glu_cys_ligase_2"/>
    <property type="match status" value="1"/>
</dbReference>
<keyword evidence="2 4" id="KW-0547">Nucleotide-binding</keyword>
<comment type="catalytic activity">
    <reaction evidence="4">
        <text>L-cysteine + L-glutamate + ATP = gamma-L-glutamyl-L-cysteine + ADP + phosphate + H(+)</text>
        <dbReference type="Rhea" id="RHEA:13285"/>
        <dbReference type="ChEBI" id="CHEBI:15378"/>
        <dbReference type="ChEBI" id="CHEBI:29985"/>
        <dbReference type="ChEBI" id="CHEBI:30616"/>
        <dbReference type="ChEBI" id="CHEBI:35235"/>
        <dbReference type="ChEBI" id="CHEBI:43474"/>
        <dbReference type="ChEBI" id="CHEBI:58173"/>
        <dbReference type="ChEBI" id="CHEBI:456216"/>
        <dbReference type="EC" id="6.3.2.2"/>
    </reaction>
</comment>
<accession>A0A438ALC6</accession>
<dbReference type="PANTHER" id="PTHR36510">
    <property type="entry name" value="GLUTAMATE--CYSTEINE LIGASE 2-RELATED"/>
    <property type="match status" value="1"/>
</dbReference>
<dbReference type="PANTHER" id="PTHR36510:SF1">
    <property type="entry name" value="GLUTAMATE--CYSTEINE LIGASE 2-RELATED"/>
    <property type="match status" value="1"/>
</dbReference>
<dbReference type="AlphaFoldDB" id="A0A438ALC6"/>
<dbReference type="RefSeq" id="WP_127904914.1">
    <property type="nucleotide sequence ID" value="NZ_RQXX01000001.1"/>
</dbReference>
<dbReference type="EC" id="6.3.2.2" evidence="4"/>
<keyword evidence="1 4" id="KW-0436">Ligase</keyword>
<keyword evidence="6" id="KW-1185">Reference proteome</keyword>
<dbReference type="Proteomes" id="UP000285908">
    <property type="component" value="Unassembled WGS sequence"/>
</dbReference>
<comment type="function">
    <text evidence="4">ATP-dependent carboxylate-amine ligase which exhibits weak glutamate--cysteine ligase activity.</text>
</comment>
<evidence type="ECO:0000256" key="3">
    <source>
        <dbReference type="ARBA" id="ARBA00022840"/>
    </source>
</evidence>
<dbReference type="InterPro" id="IPR006336">
    <property type="entry name" value="GCS2"/>
</dbReference>
<dbReference type="GO" id="GO:0004357">
    <property type="term" value="F:glutamate-cysteine ligase activity"/>
    <property type="evidence" value="ECO:0007669"/>
    <property type="project" value="UniProtKB-EC"/>
</dbReference>
<dbReference type="GO" id="GO:0005524">
    <property type="term" value="F:ATP binding"/>
    <property type="evidence" value="ECO:0007669"/>
    <property type="project" value="UniProtKB-KW"/>
</dbReference>
<keyword evidence="3 4" id="KW-0067">ATP-binding</keyword>
<dbReference type="EMBL" id="RQXX01000001">
    <property type="protein sequence ID" value="RVV99472.1"/>
    <property type="molecule type" value="Genomic_DNA"/>
</dbReference>
<gene>
    <name evidence="5" type="ORF">EKE94_01965</name>
</gene>
<evidence type="ECO:0000256" key="4">
    <source>
        <dbReference type="HAMAP-Rule" id="MF_01609"/>
    </source>
</evidence>
<dbReference type="NCBIfam" id="TIGR02050">
    <property type="entry name" value="gshA_cyan_rel"/>
    <property type="match status" value="1"/>
</dbReference>
<evidence type="ECO:0000256" key="1">
    <source>
        <dbReference type="ARBA" id="ARBA00022598"/>
    </source>
</evidence>
<proteinExistence type="inferred from homology"/>
<dbReference type="OrthoDB" id="9769628at2"/>
<evidence type="ECO:0000313" key="6">
    <source>
        <dbReference type="Proteomes" id="UP000285908"/>
    </source>
</evidence>
<evidence type="ECO:0000313" key="5">
    <source>
        <dbReference type="EMBL" id="RVV99472.1"/>
    </source>
</evidence>
<dbReference type="GO" id="GO:0042398">
    <property type="term" value="P:modified amino acid biosynthetic process"/>
    <property type="evidence" value="ECO:0007669"/>
    <property type="project" value="InterPro"/>
</dbReference>
<evidence type="ECO:0000256" key="2">
    <source>
        <dbReference type="ARBA" id="ARBA00022741"/>
    </source>
</evidence>
<dbReference type="Gene3D" id="3.30.590.20">
    <property type="match status" value="1"/>
</dbReference>
<reference evidence="5 6" key="1">
    <citation type="submission" date="2018-11" db="EMBL/GenBank/DDBJ databases">
        <title>Mesobaculum littorinae gen. nov., sp. nov., isolated from Littorina scabra that represents a novel genus of the order Rhodobacteraceae.</title>
        <authorList>
            <person name="Li F."/>
        </authorList>
    </citation>
    <scope>NUCLEOTIDE SEQUENCE [LARGE SCALE GENOMIC DNA]</scope>
    <source>
        <strain evidence="5 6">M0103</strain>
    </source>
</reference>
<sequence length="376" mass="42369">MPDPDFTLGIEEEYLAIDPGTMELAAIPEAMFRHAKDRLGSKVSPEFRDCMIEIGTGVCRDIGEAREDLAQLRRGVAEVAEDHGLAIIAASCHPFSDPASRATGQSDRYDAIAEDIGGIARRLMTCGMHVHVGLGDDPELRVDLMQQFTYFLPLVLGLSASSPFWKGEDTMLQSWRLNVFDSVPRTGLPPKFDSWSDYRRTVDVLVENEIVEDATKIWWDLRPSEAWPTLETRIADVMPRVEEALSVAAFIQSAMAMLWRLKQHNQRWRIYDRFLVEENRWRAQRYGTAGTLLDLGQRKLRPFAEIVAQLVEEMETEAAWLGCLNEVRGTMTIAEHGSSARRQRAVHDRALADSADPREALRAVVGSLAQEFREGL</sequence>
<dbReference type="SUPFAM" id="SSF55931">
    <property type="entry name" value="Glutamine synthetase/guanido kinase"/>
    <property type="match status" value="1"/>
</dbReference>
<comment type="caution">
    <text evidence="5">The sequence shown here is derived from an EMBL/GenBank/DDBJ whole genome shotgun (WGS) entry which is preliminary data.</text>
</comment>
<dbReference type="Pfam" id="PF04107">
    <property type="entry name" value="GCS2"/>
    <property type="match status" value="1"/>
</dbReference>
<name>A0A438ALC6_9RHOB</name>
<dbReference type="InterPro" id="IPR011793">
    <property type="entry name" value="YbdK"/>
</dbReference>